<keyword evidence="3" id="KW-1185">Reference proteome</keyword>
<proteinExistence type="predicted"/>
<dbReference type="Gene3D" id="3.30.710.10">
    <property type="entry name" value="Potassium Channel Kv1.1, Chain A"/>
    <property type="match status" value="1"/>
</dbReference>
<name>A0A427Y355_9TREE</name>
<accession>A0A427Y355</accession>
<evidence type="ECO:0000313" key="3">
    <source>
        <dbReference type="Proteomes" id="UP000279259"/>
    </source>
</evidence>
<evidence type="ECO:0000256" key="1">
    <source>
        <dbReference type="SAM" id="MobiDB-lite"/>
    </source>
</evidence>
<feature type="compositionally biased region" description="Basic and acidic residues" evidence="1">
    <location>
        <begin position="64"/>
        <end position="76"/>
    </location>
</feature>
<comment type="caution">
    <text evidence="2">The sequence shown here is derived from an EMBL/GenBank/DDBJ whole genome shotgun (WGS) entry which is preliminary data.</text>
</comment>
<dbReference type="EMBL" id="RSCD01000019">
    <property type="protein sequence ID" value="RSH85542.1"/>
    <property type="molecule type" value="Genomic_DNA"/>
</dbReference>
<dbReference type="AlphaFoldDB" id="A0A427Y355"/>
<organism evidence="2 3">
    <name type="scientific">Saitozyma podzolica</name>
    <dbReference type="NCBI Taxonomy" id="1890683"/>
    <lineage>
        <taxon>Eukaryota</taxon>
        <taxon>Fungi</taxon>
        <taxon>Dikarya</taxon>
        <taxon>Basidiomycota</taxon>
        <taxon>Agaricomycotina</taxon>
        <taxon>Tremellomycetes</taxon>
        <taxon>Tremellales</taxon>
        <taxon>Trimorphomycetaceae</taxon>
        <taxon>Saitozyma</taxon>
    </lineage>
</organism>
<feature type="region of interest" description="Disordered" evidence="1">
    <location>
        <begin position="43"/>
        <end position="126"/>
    </location>
</feature>
<feature type="compositionally biased region" description="Polar residues" evidence="1">
    <location>
        <begin position="43"/>
        <end position="52"/>
    </location>
</feature>
<dbReference type="InterPro" id="IPR011333">
    <property type="entry name" value="SKP1/BTB/POZ_sf"/>
</dbReference>
<evidence type="ECO:0000313" key="2">
    <source>
        <dbReference type="EMBL" id="RSH85542.1"/>
    </source>
</evidence>
<feature type="compositionally biased region" description="Polar residues" evidence="1">
    <location>
        <begin position="100"/>
        <end position="117"/>
    </location>
</feature>
<reference evidence="2 3" key="1">
    <citation type="submission" date="2018-11" db="EMBL/GenBank/DDBJ databases">
        <title>Genome sequence of Saitozyma podzolica DSM 27192.</title>
        <authorList>
            <person name="Aliyu H."/>
            <person name="Gorte O."/>
            <person name="Ochsenreither K."/>
        </authorList>
    </citation>
    <scope>NUCLEOTIDE SEQUENCE [LARGE SCALE GENOMIC DNA]</scope>
    <source>
        <strain evidence="2 3">DSM 27192</strain>
    </source>
</reference>
<dbReference type="Proteomes" id="UP000279259">
    <property type="component" value="Unassembled WGS sequence"/>
</dbReference>
<gene>
    <name evidence="2" type="ORF">EHS25_003681</name>
</gene>
<dbReference type="OrthoDB" id="10538315at2759"/>
<evidence type="ECO:0008006" key="4">
    <source>
        <dbReference type="Google" id="ProtNLM"/>
    </source>
</evidence>
<protein>
    <recommendedName>
        <fullName evidence="4">BTB domain-containing protein</fullName>
    </recommendedName>
</protein>
<sequence length="378" mass="41972">MSAPLPISQPVGYCRRPFETIGAAERRPSPLLICYPADRSLKNPQGTTSSYEARSVDPVPAEQYDNRPVKRLKIENEEPDSSDILFPSSPTCRLPLTPTHHLQSVPSSPSLTHNISQPPSPAANTAATSWQIIPDDASSASSQSSSEMDGFSLPAKEMISDSAPAVEVTERWDNHFCDPDAKIILRSNDGVKFRMSAWYLGRASEVFAAMFASSALSADKPVDIDACEPVVRALLDLASLSHLGRGTHFSYHKLGLALVFQLMDLADKYDFPRIRKEAADHIRWAATYHQLAPQCINLASGRGDLDLAIRAIPYLHLSDFQPKLSRDFEGMSDSWLSRLTYYFTMSKYHEPSWIGAEQKKEIARLFRKDMEALDGTAE</sequence>